<proteinExistence type="predicted"/>
<name>A0A6G9JV92_9GAMM</name>
<reference evidence="1 2" key="1">
    <citation type="submission" date="2020-04" db="EMBL/GenBank/DDBJ databases">
        <title>Parallel evolution in the integration of a co-obligate aphid symbiosis.</title>
        <authorList>
            <person name="Monnin D."/>
            <person name="Jackson R."/>
            <person name="Kiers E.T."/>
            <person name="Bunker M."/>
            <person name="Ellers J."/>
            <person name="Henry L.M."/>
        </authorList>
    </citation>
    <scope>NUCLEOTIDE SEQUENCE [LARGE SCALE GENOMIC DNA]</scope>
    <source>
        <strain evidence="1">MCAR-56B</strain>
    </source>
</reference>
<organism evidence="1 2">
    <name type="scientific">Buchnera aphidicola</name>
    <name type="common">Microlophium carnosum</name>
    <dbReference type="NCBI Taxonomy" id="2708354"/>
    <lineage>
        <taxon>Bacteria</taxon>
        <taxon>Pseudomonadati</taxon>
        <taxon>Pseudomonadota</taxon>
        <taxon>Gammaproteobacteria</taxon>
        <taxon>Enterobacterales</taxon>
        <taxon>Erwiniaceae</taxon>
        <taxon>Buchnera</taxon>
    </lineage>
</organism>
<gene>
    <name evidence="1" type="ORF">G4A98_02930</name>
</gene>
<sequence length="134" mass="15926">MSSNFLFNLDVVNKKYPSKIDIYKDVIKTVSKIKEDINKFKTINAHNQNSKQLNNFEDRTKLINLENSYNNSLILLNIMKKNIEKNILKKYNNTEEESQIEQNIIRKNNDKTAQNTFMKKKFLNNSYQIFSIIK</sequence>
<dbReference type="EMBL" id="CP048747">
    <property type="protein sequence ID" value="QIQ42137.1"/>
    <property type="molecule type" value="Genomic_DNA"/>
</dbReference>
<dbReference type="AlphaFoldDB" id="A0A6G9JV92"/>
<protein>
    <submittedName>
        <fullName evidence="1">Uncharacterized protein</fullName>
    </submittedName>
</protein>
<dbReference type="Proteomes" id="UP000503183">
    <property type="component" value="Chromosome"/>
</dbReference>
<evidence type="ECO:0000313" key="2">
    <source>
        <dbReference type="Proteomes" id="UP000503183"/>
    </source>
</evidence>
<accession>A0A6G9JV92</accession>
<evidence type="ECO:0000313" key="1">
    <source>
        <dbReference type="EMBL" id="QIQ42137.1"/>
    </source>
</evidence>